<dbReference type="Proteomes" id="UP000646776">
    <property type="component" value="Unassembled WGS sequence"/>
</dbReference>
<dbReference type="AlphaFoldDB" id="A0A918LQZ1"/>
<organism evidence="2 3">
    <name type="scientific">Streptomyces phaeofaciens</name>
    <dbReference type="NCBI Taxonomy" id="68254"/>
    <lineage>
        <taxon>Bacteria</taxon>
        <taxon>Bacillati</taxon>
        <taxon>Actinomycetota</taxon>
        <taxon>Actinomycetes</taxon>
        <taxon>Kitasatosporales</taxon>
        <taxon>Streptomycetaceae</taxon>
        <taxon>Streptomyces</taxon>
    </lineage>
</organism>
<reference evidence="2" key="1">
    <citation type="journal article" date="2014" name="Int. J. Syst. Evol. Microbiol.">
        <title>Complete genome sequence of Corynebacterium casei LMG S-19264T (=DSM 44701T), isolated from a smear-ripened cheese.</title>
        <authorList>
            <consortium name="US DOE Joint Genome Institute (JGI-PGF)"/>
            <person name="Walter F."/>
            <person name="Albersmeier A."/>
            <person name="Kalinowski J."/>
            <person name="Ruckert C."/>
        </authorList>
    </citation>
    <scope>NUCLEOTIDE SEQUENCE</scope>
    <source>
        <strain evidence="2">JCM 4125</strain>
    </source>
</reference>
<evidence type="ECO:0000313" key="2">
    <source>
        <dbReference type="EMBL" id="GGT36416.1"/>
    </source>
</evidence>
<keyword evidence="3" id="KW-1185">Reference proteome</keyword>
<dbReference type="InterPro" id="IPR052189">
    <property type="entry name" value="L-asp_N-monooxygenase_NS-form"/>
</dbReference>
<dbReference type="SUPFAM" id="SSF51905">
    <property type="entry name" value="FAD/NAD(P)-binding domain"/>
    <property type="match status" value="1"/>
</dbReference>
<feature type="domain" description="FAD-dependent urate hydroxylase HpyO/Asp monooxygenase CreE-like FAD/NAD(P)-binding" evidence="1">
    <location>
        <begin position="5"/>
        <end position="188"/>
    </location>
</feature>
<dbReference type="Pfam" id="PF13454">
    <property type="entry name" value="NAD_binding_9"/>
    <property type="match status" value="1"/>
</dbReference>
<name>A0A918LQZ1_9ACTN</name>
<dbReference type="PANTHER" id="PTHR40254">
    <property type="entry name" value="BLR0577 PROTEIN"/>
    <property type="match status" value="1"/>
</dbReference>
<accession>A0A918LQZ1</accession>
<evidence type="ECO:0000313" key="3">
    <source>
        <dbReference type="Proteomes" id="UP000646776"/>
    </source>
</evidence>
<proteinExistence type="predicted"/>
<gene>
    <name evidence="2" type="ORF">GCM10010226_10830</name>
</gene>
<sequence>MEVCIVGGGPRGLSVLERVCANERHSPSGASVLVHVVDPAAPGAGGVWRTDQSRHLLMNTVASQVTVFTDPSARIPGPIEEGPSLYEWARQLALLGTEGGEHDEATLAEARRLGPDTYPTRAFYGHYLNDSFRRIVAGAPDHVRVHVHRSRAVAMADTHGVTGGPQGVRLADGTRLNDLDAIVLALGHVPAKLTPRQERTAALARIHYLTYITPSNPADVDLDAIEPGTPVLLRGLGLNFFDYMALFTHSRGGTFVRDDDGRLVYRPSGREPRMYASSRRGVPYHARGENQKGAHGRYFPRLLTADRIAELRARSAAGARMRFTEDLWPLIRREVESVYYATLLRSRGAGDTETEALTERYLEVGGDAVRAAALLDAYEIRPEDRWDWQRISAPLGRTRFADRDEFRAWLLGHLRRDVEAARAGNADGPLKAALDVLRDLRNEIRLAVDHGGLEGNSYRDDLEGWYTPLNAFLSIGPPASRIEEMIALIEAGLLELTGPGTEIRFDAAQPCFVAESGEVPGPAVRARALIEARLPEPDLRRTEDPLLRHLLATEQAVPYRIEGECGTSYETGGLAVSERPYHLLDSRGRSHPRRFAFGVPTEAVHWVTAAGIRPGVDSVTLGDSDAIARAVLGLPPATRVPSEVRPAADDTDLLGVIV</sequence>
<comment type="caution">
    <text evidence="2">The sequence shown here is derived from an EMBL/GenBank/DDBJ whole genome shotgun (WGS) entry which is preliminary data.</text>
</comment>
<protein>
    <recommendedName>
        <fullName evidence="1">FAD-dependent urate hydroxylase HpyO/Asp monooxygenase CreE-like FAD/NAD(P)-binding domain-containing protein</fullName>
    </recommendedName>
</protein>
<reference evidence="2" key="2">
    <citation type="submission" date="2020-09" db="EMBL/GenBank/DDBJ databases">
        <authorList>
            <person name="Sun Q."/>
            <person name="Ohkuma M."/>
        </authorList>
    </citation>
    <scope>NUCLEOTIDE SEQUENCE</scope>
    <source>
        <strain evidence="2">JCM 4125</strain>
    </source>
</reference>
<dbReference type="PANTHER" id="PTHR40254:SF1">
    <property type="entry name" value="BLR0577 PROTEIN"/>
    <property type="match status" value="1"/>
</dbReference>
<dbReference type="EMBL" id="BMSA01000002">
    <property type="protein sequence ID" value="GGT36416.1"/>
    <property type="molecule type" value="Genomic_DNA"/>
</dbReference>
<dbReference type="InterPro" id="IPR038732">
    <property type="entry name" value="HpyO/CreE_NAD-binding"/>
</dbReference>
<dbReference type="InterPro" id="IPR036188">
    <property type="entry name" value="FAD/NAD-bd_sf"/>
</dbReference>
<evidence type="ECO:0000259" key="1">
    <source>
        <dbReference type="Pfam" id="PF13454"/>
    </source>
</evidence>